<dbReference type="InterPro" id="IPR038749">
    <property type="entry name" value="Sld5_GINS_A"/>
</dbReference>
<dbReference type="InterPro" id="IPR008591">
    <property type="entry name" value="GINS_Sld5"/>
</dbReference>
<evidence type="ECO:0000313" key="9">
    <source>
        <dbReference type="Proteomes" id="UP001279734"/>
    </source>
</evidence>
<dbReference type="Proteomes" id="UP001279734">
    <property type="component" value="Unassembled WGS sequence"/>
</dbReference>
<comment type="caution">
    <text evidence="8">The sequence shown here is derived from an EMBL/GenBank/DDBJ whole genome shotgun (WGS) entry which is preliminary data.</text>
</comment>
<dbReference type="CDD" id="cd11711">
    <property type="entry name" value="GINS_A_Sld5"/>
    <property type="match status" value="1"/>
</dbReference>
<feature type="domain" description="GINS subunit" evidence="6">
    <location>
        <begin position="178"/>
        <end position="243"/>
    </location>
</feature>
<evidence type="ECO:0000259" key="7">
    <source>
        <dbReference type="Pfam" id="PF16922"/>
    </source>
</evidence>
<dbReference type="InterPro" id="IPR031633">
    <property type="entry name" value="SLD5_C"/>
</dbReference>
<evidence type="ECO:0000256" key="1">
    <source>
        <dbReference type="ARBA" id="ARBA00004123"/>
    </source>
</evidence>
<dbReference type="CDD" id="cd21692">
    <property type="entry name" value="GINS_B_Sld5"/>
    <property type="match status" value="1"/>
</dbReference>
<dbReference type="AlphaFoldDB" id="A0AAD3SD98"/>
<organism evidence="8 9">
    <name type="scientific">Nepenthes gracilis</name>
    <name type="common">Slender pitcher plant</name>
    <dbReference type="NCBI Taxonomy" id="150966"/>
    <lineage>
        <taxon>Eukaryota</taxon>
        <taxon>Viridiplantae</taxon>
        <taxon>Streptophyta</taxon>
        <taxon>Embryophyta</taxon>
        <taxon>Tracheophyta</taxon>
        <taxon>Spermatophyta</taxon>
        <taxon>Magnoliopsida</taxon>
        <taxon>eudicotyledons</taxon>
        <taxon>Gunneridae</taxon>
        <taxon>Pentapetalae</taxon>
        <taxon>Caryophyllales</taxon>
        <taxon>Nepenthaceae</taxon>
        <taxon>Nepenthes</taxon>
    </lineage>
</organism>
<keyword evidence="5" id="KW-0539">Nucleus</keyword>
<keyword evidence="9" id="KW-1185">Reference proteome</keyword>
<dbReference type="Pfam" id="PF05916">
    <property type="entry name" value="Sld5"/>
    <property type="match status" value="1"/>
</dbReference>
<comment type="subcellular location">
    <subcellularLocation>
        <location evidence="1">Nucleus</location>
    </subcellularLocation>
</comment>
<feature type="domain" description="DNA replication complex GINS protein SLD5 C-terminal" evidence="7">
    <location>
        <begin position="272"/>
        <end position="326"/>
    </location>
</feature>
<evidence type="ECO:0000256" key="3">
    <source>
        <dbReference type="ARBA" id="ARBA00014804"/>
    </source>
</evidence>
<dbReference type="GO" id="GO:0000811">
    <property type="term" value="C:GINS complex"/>
    <property type="evidence" value="ECO:0007669"/>
    <property type="project" value="TreeGrafter"/>
</dbReference>
<accession>A0AAD3SD98</accession>
<dbReference type="PANTHER" id="PTHR21206">
    <property type="entry name" value="SLD5 PROTEIN"/>
    <property type="match status" value="1"/>
</dbReference>
<dbReference type="SUPFAM" id="SSF160059">
    <property type="entry name" value="PriA/YqbF domain"/>
    <property type="match status" value="1"/>
</dbReference>
<dbReference type="FunFam" id="1.20.58.1030:FF:000005">
    <property type="entry name" value="DNA replication complex GINS protein SLD5"/>
    <property type="match status" value="1"/>
</dbReference>
<dbReference type="InterPro" id="IPR036224">
    <property type="entry name" value="GINS_bundle-like_dom_sf"/>
</dbReference>
<dbReference type="GO" id="GO:0006261">
    <property type="term" value="P:DNA-templated DNA replication"/>
    <property type="evidence" value="ECO:0007669"/>
    <property type="project" value="InterPro"/>
</dbReference>
<evidence type="ECO:0000256" key="5">
    <source>
        <dbReference type="ARBA" id="ARBA00023242"/>
    </source>
</evidence>
<dbReference type="SUPFAM" id="SSF158573">
    <property type="entry name" value="GINS helical bundle-like"/>
    <property type="match status" value="1"/>
</dbReference>
<protein>
    <recommendedName>
        <fullName evidence="3">DNA replication complex GINS protein SLD5</fullName>
    </recommendedName>
</protein>
<reference evidence="8" key="1">
    <citation type="submission" date="2023-05" db="EMBL/GenBank/DDBJ databases">
        <title>Nepenthes gracilis genome sequencing.</title>
        <authorList>
            <person name="Fukushima K."/>
        </authorList>
    </citation>
    <scope>NUCLEOTIDE SEQUENCE</scope>
    <source>
        <strain evidence="8">SING2019-196</strain>
    </source>
</reference>
<dbReference type="EMBL" id="BSYO01000008">
    <property type="protein sequence ID" value="GMH08784.1"/>
    <property type="molecule type" value="Genomic_DNA"/>
</dbReference>
<dbReference type="Gene3D" id="1.20.58.1030">
    <property type="match status" value="1"/>
</dbReference>
<proteinExistence type="inferred from homology"/>
<keyword evidence="4" id="KW-0235">DNA replication</keyword>
<evidence type="ECO:0000259" key="6">
    <source>
        <dbReference type="Pfam" id="PF05916"/>
    </source>
</evidence>
<evidence type="ECO:0000256" key="2">
    <source>
        <dbReference type="ARBA" id="ARBA00008187"/>
    </source>
</evidence>
<comment type="similarity">
    <text evidence="2">Belongs to the GINS4/SLD5 family.</text>
</comment>
<name>A0AAD3SD98_NEPGR</name>
<dbReference type="PANTHER" id="PTHR21206:SF0">
    <property type="entry name" value="DNA REPLICATION COMPLEX GINS PROTEIN SLD5"/>
    <property type="match status" value="1"/>
</dbReference>
<sequence length="326" mass="37057">MRDEGDFHFLSPEKPAKKKEIFVETLAADAAAAVKADAAVNPRRCFSAANPKRERGDDEREREAITLRDDVLFSSATWKLWVRLLPLTSLTVNSFAGKRTWFIIQMPTGSEGGSGILVDDYESLLATSDIVLLKTAWRNEKADPEILKFQAALVQRSREQIQLMEDTVEEFKRSGFDPLIVSIYQMDLERAQFLLRSYLRIRLLKIVNDMIHISKTDLWNHLSREEQNFASRCSEHMKNYMDEAVLSKLPSGYQSNVKQSIASEEDDMVPEPHLDTFVFCKSKGSLGAIPLDDSADEIVDLIADDLYVLRYKSIKPYVESGQVDLV</sequence>
<dbReference type="Pfam" id="PF16922">
    <property type="entry name" value="SLD5_C"/>
    <property type="match status" value="1"/>
</dbReference>
<dbReference type="GO" id="GO:0000727">
    <property type="term" value="P:double-strand break repair via break-induced replication"/>
    <property type="evidence" value="ECO:0007669"/>
    <property type="project" value="TreeGrafter"/>
</dbReference>
<evidence type="ECO:0000313" key="8">
    <source>
        <dbReference type="EMBL" id="GMH08784.1"/>
    </source>
</evidence>
<evidence type="ECO:0000256" key="4">
    <source>
        <dbReference type="ARBA" id="ARBA00022705"/>
    </source>
</evidence>
<dbReference type="InterPro" id="IPR021151">
    <property type="entry name" value="GINS_A"/>
</dbReference>
<gene>
    <name evidence="8" type="ORF">Nepgr_010624</name>
</gene>